<dbReference type="PROSITE" id="PS51257">
    <property type="entry name" value="PROKAR_LIPOPROTEIN"/>
    <property type="match status" value="1"/>
</dbReference>
<dbReference type="Proteomes" id="UP001166251">
    <property type="component" value="Unassembled WGS sequence"/>
</dbReference>
<dbReference type="SUPFAM" id="SSF48452">
    <property type="entry name" value="TPR-like"/>
    <property type="match status" value="4"/>
</dbReference>
<dbReference type="Pfam" id="PF13181">
    <property type="entry name" value="TPR_8"/>
    <property type="match status" value="1"/>
</dbReference>
<keyword evidence="1" id="KW-0802">TPR repeat</keyword>
<dbReference type="EMBL" id="JAHZSS010000013">
    <property type="protein sequence ID" value="MBW8191611.1"/>
    <property type="molecule type" value="Genomic_DNA"/>
</dbReference>
<organism evidence="3 4">
    <name type="scientific">Neiella holothuriorum</name>
    <dbReference type="NCBI Taxonomy" id="2870530"/>
    <lineage>
        <taxon>Bacteria</taxon>
        <taxon>Pseudomonadati</taxon>
        <taxon>Pseudomonadota</taxon>
        <taxon>Gammaproteobacteria</taxon>
        <taxon>Alteromonadales</taxon>
        <taxon>Echinimonadaceae</taxon>
        <taxon>Neiella</taxon>
    </lineage>
</organism>
<gene>
    <name evidence="3" type="primary">prsT</name>
    <name evidence="3" type="ORF">K0504_11235</name>
</gene>
<sequence length="923" mass="102237">MKGLLKPITAATLLTLAACGAEKTSEQYLASAQQYLASGDKNAAVIELKNSLRQAPTNIVARQALGDIYYEQGAFEFAEKEYLKALNDSADANELAPKLAITYYKTSKFREIEQLAEEYQRLSPEAAATMSAIQSLSYFQRGEQDKAQDYLNIAEQKQADNIYARLGQTALNLSTSTQADLQSNLKVALQTVDEIISVAPGTIEAYLLKGHLLMAKKQYEQAESTFDKMMKQAPGEPRYAIYKIQSQLKQDKFEEAEPAIDQLLAIAPEHPTINEYKARVLHSRQDFGGAQTHSTKAIQNGSSSVANFVVAGISAMKQGDLEQAYRHLSQVQKNLPNDHITARIYAYLQLQLGYTEEALLTLDQLTELQDSDAALFASATSALSKSGDKEKALGYAEKAAELDHSSARMAQLGLLKLRNEDTSGLDDLEQAIRLNPDLTEARLALVYSLLQRGEDDLARQAADEMIQAFPEDARGYALKGMVEQKLGNFDAAETQIDKALTITPNEPVTLLSKIKLLLEQEKESEAFELQKQNLQHNANKFYVVSSFVNHAIRYQHIDQAILLFQSLRKDEPTSANLAWGNAALLTSSNQIPEAVALLSALGEDQHHSASNMLLGDLLVQTRSFDKAEAAYKPILASQPNKKQTYQRLIAVNELQGNFADAVKYAELAVKQFPQDQSFNLLKAVMLFDNGQINAANTTLQSVAEPFANHHVATRLRARIAMENKAYSQAAEHWQKYYQAQPSLDSLLNLAKSYELNNERDKASQLLDTELANHQVKYPIHLKLAELAMAGGNSGKAIDHYESALAESPDNVIALNNTSWLQIEAKQYPQAEAHALRAYQLSDKNPVVADTYGLSLLRQGKANEALTILEPAYLAQTDNTELALHYAEALIATDQKPKAKRIIERTQVTDDKLLELKKTLVNQL</sequence>
<comment type="caution">
    <text evidence="3">The sequence shown here is derived from an EMBL/GenBank/DDBJ whole genome shotgun (WGS) entry which is preliminary data.</text>
</comment>
<keyword evidence="4" id="KW-1185">Reference proteome</keyword>
<dbReference type="InterPro" id="IPR014266">
    <property type="entry name" value="PEP-CTERM_TPR_PrsT"/>
</dbReference>
<dbReference type="Pfam" id="PF14559">
    <property type="entry name" value="TPR_19"/>
    <property type="match status" value="1"/>
</dbReference>
<dbReference type="PANTHER" id="PTHR12558">
    <property type="entry name" value="CELL DIVISION CYCLE 16,23,27"/>
    <property type="match status" value="1"/>
</dbReference>
<evidence type="ECO:0000313" key="4">
    <source>
        <dbReference type="Proteomes" id="UP001166251"/>
    </source>
</evidence>
<accession>A0ABS7EGZ0</accession>
<dbReference type="SMART" id="SM00028">
    <property type="entry name" value="TPR"/>
    <property type="match status" value="13"/>
</dbReference>
<dbReference type="PANTHER" id="PTHR12558:SF13">
    <property type="entry name" value="CELL DIVISION CYCLE PROTEIN 27 HOMOLOG"/>
    <property type="match status" value="1"/>
</dbReference>
<protein>
    <submittedName>
        <fullName evidence="3">PEP-CTERM system TPR-repeat protein PrsT</fullName>
    </submittedName>
</protein>
<dbReference type="InterPro" id="IPR011990">
    <property type="entry name" value="TPR-like_helical_dom_sf"/>
</dbReference>
<dbReference type="InterPro" id="IPR019734">
    <property type="entry name" value="TPR_rpt"/>
</dbReference>
<dbReference type="Pfam" id="PF25064">
    <property type="entry name" value="ARM_TT21_5th"/>
    <property type="match status" value="1"/>
</dbReference>
<evidence type="ECO:0000259" key="2">
    <source>
        <dbReference type="Pfam" id="PF25064"/>
    </source>
</evidence>
<dbReference type="InterPro" id="IPR056835">
    <property type="entry name" value="ARM_TT21_5th"/>
</dbReference>
<dbReference type="Pfam" id="PF13432">
    <property type="entry name" value="TPR_16"/>
    <property type="match status" value="3"/>
</dbReference>
<dbReference type="RefSeq" id="WP_220104293.1">
    <property type="nucleotide sequence ID" value="NZ_JAHZSS010000013.1"/>
</dbReference>
<name>A0ABS7EGZ0_9GAMM</name>
<reference evidence="3" key="1">
    <citation type="submission" date="2021-07" db="EMBL/GenBank/DDBJ databases">
        <title>Neiella marina sp. nov., isolated from the intestinal content of sea cucumber Apostichopus japonicus.</title>
        <authorList>
            <person name="Bai X."/>
        </authorList>
    </citation>
    <scope>NUCLEOTIDE SEQUENCE</scope>
    <source>
        <strain evidence="3">126</strain>
    </source>
</reference>
<feature type="repeat" description="TPR" evidence="1">
    <location>
        <begin position="473"/>
        <end position="506"/>
    </location>
</feature>
<feature type="repeat" description="TPR" evidence="1">
    <location>
        <begin position="203"/>
        <end position="236"/>
    </location>
</feature>
<feature type="domain" description="Tetratricopeptide repeat protein 21A/21B fifth ARM repeats" evidence="2">
    <location>
        <begin position="610"/>
        <end position="699"/>
    </location>
</feature>
<evidence type="ECO:0000256" key="1">
    <source>
        <dbReference type="PROSITE-ProRule" id="PRU00339"/>
    </source>
</evidence>
<evidence type="ECO:0000313" key="3">
    <source>
        <dbReference type="EMBL" id="MBW8191611.1"/>
    </source>
</evidence>
<proteinExistence type="predicted"/>
<dbReference type="PROSITE" id="PS50005">
    <property type="entry name" value="TPR"/>
    <property type="match status" value="2"/>
</dbReference>
<dbReference type="Gene3D" id="1.25.40.10">
    <property type="entry name" value="Tetratricopeptide repeat domain"/>
    <property type="match status" value="6"/>
</dbReference>
<dbReference type="NCBIfam" id="TIGR02917">
    <property type="entry name" value="PEP_TPR_lipo"/>
    <property type="match status" value="1"/>
</dbReference>